<accession>A0A9X3BKG3</accession>
<comment type="caution">
    <text evidence="7">The sequence shown here is derived from an EMBL/GenBank/DDBJ whole genome shotgun (WGS) entry which is preliminary data.</text>
</comment>
<protein>
    <submittedName>
        <fullName evidence="7">TetR/AcrR family transcriptional regulator</fullName>
    </submittedName>
</protein>
<evidence type="ECO:0000256" key="2">
    <source>
        <dbReference type="ARBA" id="ARBA00023125"/>
    </source>
</evidence>
<organism evidence="7 8">
    <name type="scientific">Mycolicibacterium rufum</name>
    <dbReference type="NCBI Taxonomy" id="318424"/>
    <lineage>
        <taxon>Bacteria</taxon>
        <taxon>Bacillati</taxon>
        <taxon>Actinomycetota</taxon>
        <taxon>Actinomycetes</taxon>
        <taxon>Mycobacteriales</taxon>
        <taxon>Mycobacteriaceae</taxon>
        <taxon>Mycolicibacterium</taxon>
    </lineage>
</organism>
<dbReference type="PROSITE" id="PS50977">
    <property type="entry name" value="HTH_TETR_2"/>
    <property type="match status" value="1"/>
</dbReference>
<reference evidence="7" key="2">
    <citation type="journal article" date="2022" name="BMC Genomics">
        <title>Comparative genome analysis of mycobacteria focusing on tRNA and non-coding RNA.</title>
        <authorList>
            <person name="Behra P.R.K."/>
            <person name="Pettersson B.M.F."/>
            <person name="Ramesh M."/>
            <person name="Das S."/>
            <person name="Dasgupta S."/>
            <person name="Kirsebom L.A."/>
        </authorList>
    </citation>
    <scope>NUCLEOTIDE SEQUENCE</scope>
    <source>
        <strain evidence="7">DSM 45406</strain>
    </source>
</reference>
<keyword evidence="3" id="KW-0804">Transcription</keyword>
<gene>
    <name evidence="7" type="ORF">H7H73_29560</name>
</gene>
<dbReference type="GO" id="GO:0000976">
    <property type="term" value="F:transcription cis-regulatory region binding"/>
    <property type="evidence" value="ECO:0007669"/>
    <property type="project" value="TreeGrafter"/>
</dbReference>
<proteinExistence type="predicted"/>
<feature type="DNA-binding region" description="H-T-H motif" evidence="4">
    <location>
        <begin position="46"/>
        <end position="65"/>
    </location>
</feature>
<name>A0A9X3BKG3_9MYCO</name>
<dbReference type="PANTHER" id="PTHR30055:SF234">
    <property type="entry name" value="HTH-TYPE TRANSCRIPTIONAL REGULATOR BETI"/>
    <property type="match status" value="1"/>
</dbReference>
<dbReference type="EMBL" id="JACKRN010000937">
    <property type="protein sequence ID" value="MCV7073824.1"/>
    <property type="molecule type" value="Genomic_DNA"/>
</dbReference>
<keyword evidence="1" id="KW-0805">Transcription regulation</keyword>
<evidence type="ECO:0000313" key="8">
    <source>
        <dbReference type="Proteomes" id="UP001140272"/>
    </source>
</evidence>
<sequence>MPVEPATSPVVRGRGRPVGADSEQTRRTILRAARDVIAECGYAAATFAQIATRAGVSRPTLHYYFGTREQVYETLLDQLHGQIAACVAEARARPHPRAQLIAFTTAVQRWCAEDPAAMRFLVAARVEQRRGARRSAAAERVLCAIGDFYDGLAEAAQRRGELAPGADSRGLADMLVSLFWGMGFHAGFVAEDGTASIVARQLLQVFDDGLLTLPIGAPVDA</sequence>
<evidence type="ECO:0000259" key="6">
    <source>
        <dbReference type="PROSITE" id="PS50977"/>
    </source>
</evidence>
<dbReference type="PANTHER" id="PTHR30055">
    <property type="entry name" value="HTH-TYPE TRANSCRIPTIONAL REGULATOR RUTR"/>
    <property type="match status" value="1"/>
</dbReference>
<dbReference type="SUPFAM" id="SSF48498">
    <property type="entry name" value="Tetracyclin repressor-like, C-terminal domain"/>
    <property type="match status" value="1"/>
</dbReference>
<dbReference type="GO" id="GO:0003700">
    <property type="term" value="F:DNA-binding transcription factor activity"/>
    <property type="evidence" value="ECO:0007669"/>
    <property type="project" value="TreeGrafter"/>
</dbReference>
<evidence type="ECO:0000313" key="7">
    <source>
        <dbReference type="EMBL" id="MCV7073824.1"/>
    </source>
</evidence>
<dbReference type="Gene3D" id="1.10.357.10">
    <property type="entry name" value="Tetracycline Repressor, domain 2"/>
    <property type="match status" value="1"/>
</dbReference>
<evidence type="ECO:0000256" key="3">
    <source>
        <dbReference type="ARBA" id="ARBA00023163"/>
    </source>
</evidence>
<dbReference type="SUPFAM" id="SSF46689">
    <property type="entry name" value="Homeodomain-like"/>
    <property type="match status" value="1"/>
</dbReference>
<feature type="domain" description="HTH tetR-type" evidence="6">
    <location>
        <begin position="23"/>
        <end position="83"/>
    </location>
</feature>
<dbReference type="InterPro" id="IPR001647">
    <property type="entry name" value="HTH_TetR"/>
</dbReference>
<dbReference type="InterPro" id="IPR009057">
    <property type="entry name" value="Homeodomain-like_sf"/>
</dbReference>
<dbReference type="Proteomes" id="UP001140272">
    <property type="component" value="Unassembled WGS sequence"/>
</dbReference>
<dbReference type="InterPro" id="IPR050109">
    <property type="entry name" value="HTH-type_TetR-like_transc_reg"/>
</dbReference>
<reference evidence="7" key="1">
    <citation type="submission" date="2020-07" db="EMBL/GenBank/DDBJ databases">
        <authorList>
            <person name="Pettersson B.M.F."/>
            <person name="Behra P.R.K."/>
            <person name="Ramesh M."/>
            <person name="Das S."/>
            <person name="Dasgupta S."/>
            <person name="Kirsebom L.A."/>
        </authorList>
    </citation>
    <scope>NUCLEOTIDE SEQUENCE</scope>
    <source>
        <strain evidence="7">DSM 45406</strain>
    </source>
</reference>
<dbReference type="InterPro" id="IPR036271">
    <property type="entry name" value="Tet_transcr_reg_TetR-rel_C_sf"/>
</dbReference>
<dbReference type="Pfam" id="PF00440">
    <property type="entry name" value="TetR_N"/>
    <property type="match status" value="1"/>
</dbReference>
<evidence type="ECO:0000256" key="4">
    <source>
        <dbReference type="PROSITE-ProRule" id="PRU00335"/>
    </source>
</evidence>
<feature type="region of interest" description="Disordered" evidence="5">
    <location>
        <begin position="1"/>
        <end position="23"/>
    </location>
</feature>
<evidence type="ECO:0000256" key="5">
    <source>
        <dbReference type="SAM" id="MobiDB-lite"/>
    </source>
</evidence>
<keyword evidence="2 4" id="KW-0238">DNA-binding</keyword>
<dbReference type="AlphaFoldDB" id="A0A9X3BKG3"/>
<dbReference type="PRINTS" id="PR00455">
    <property type="entry name" value="HTHTETR"/>
</dbReference>
<evidence type="ECO:0000256" key="1">
    <source>
        <dbReference type="ARBA" id="ARBA00023015"/>
    </source>
</evidence>